<gene>
    <name evidence="2" type="ORF">EVAR_28943_1</name>
</gene>
<reference evidence="2 3" key="1">
    <citation type="journal article" date="2019" name="Commun. Biol.">
        <title>The bagworm genome reveals a unique fibroin gene that provides high tensile strength.</title>
        <authorList>
            <person name="Kono N."/>
            <person name="Nakamura H."/>
            <person name="Ohtoshi R."/>
            <person name="Tomita M."/>
            <person name="Numata K."/>
            <person name="Arakawa K."/>
        </authorList>
    </citation>
    <scope>NUCLEOTIDE SEQUENCE [LARGE SCALE GENOMIC DNA]</scope>
</reference>
<evidence type="ECO:0000313" key="2">
    <source>
        <dbReference type="EMBL" id="GBP43768.1"/>
    </source>
</evidence>
<feature type="region of interest" description="Disordered" evidence="1">
    <location>
        <begin position="1"/>
        <end position="24"/>
    </location>
</feature>
<dbReference type="AlphaFoldDB" id="A0A4C1VXM0"/>
<evidence type="ECO:0000256" key="1">
    <source>
        <dbReference type="SAM" id="MobiDB-lite"/>
    </source>
</evidence>
<protein>
    <submittedName>
        <fullName evidence="2">Uncharacterized protein</fullName>
    </submittedName>
</protein>
<sequence>MSEKRVQSRSSSTNNGPPVETSLGPLKIDASEVHLAGTPCMNAPDIETGCGTCTRCELAVAEYANKPETRERKRKTLAVSEFNTRRGAESRAKTGIEIENETGIKIEHCIGIEMEPYRDRNTKDKATICPQLRANWPPVKRKKLDDLQWSRFLSYLVTIQFGGRRVVAPSRLTGSVRIYVVSLSVLSNTRVHIRYDRLSPPTPPAWKQNEFVLLHLYRTVTLAIIFLVSVRSIQSKPGTMLTNRSSGFDFKSARLARCGPEDAENNQKIFA</sequence>
<dbReference type="Proteomes" id="UP000299102">
    <property type="component" value="Unassembled WGS sequence"/>
</dbReference>
<dbReference type="EMBL" id="BGZK01000442">
    <property type="protein sequence ID" value="GBP43768.1"/>
    <property type="molecule type" value="Genomic_DNA"/>
</dbReference>
<organism evidence="2 3">
    <name type="scientific">Eumeta variegata</name>
    <name type="common">Bagworm moth</name>
    <name type="synonym">Eumeta japonica</name>
    <dbReference type="NCBI Taxonomy" id="151549"/>
    <lineage>
        <taxon>Eukaryota</taxon>
        <taxon>Metazoa</taxon>
        <taxon>Ecdysozoa</taxon>
        <taxon>Arthropoda</taxon>
        <taxon>Hexapoda</taxon>
        <taxon>Insecta</taxon>
        <taxon>Pterygota</taxon>
        <taxon>Neoptera</taxon>
        <taxon>Endopterygota</taxon>
        <taxon>Lepidoptera</taxon>
        <taxon>Glossata</taxon>
        <taxon>Ditrysia</taxon>
        <taxon>Tineoidea</taxon>
        <taxon>Psychidae</taxon>
        <taxon>Oiketicinae</taxon>
        <taxon>Eumeta</taxon>
    </lineage>
</organism>
<name>A0A4C1VXM0_EUMVA</name>
<keyword evidence="3" id="KW-1185">Reference proteome</keyword>
<evidence type="ECO:0000313" key="3">
    <source>
        <dbReference type="Proteomes" id="UP000299102"/>
    </source>
</evidence>
<comment type="caution">
    <text evidence="2">The sequence shown here is derived from an EMBL/GenBank/DDBJ whole genome shotgun (WGS) entry which is preliminary data.</text>
</comment>
<accession>A0A4C1VXM0</accession>
<proteinExistence type="predicted"/>